<protein>
    <submittedName>
        <fullName evidence="2">Uncharacterized protein</fullName>
    </submittedName>
</protein>
<keyword evidence="3" id="KW-1185">Reference proteome</keyword>
<gene>
    <name evidence="2" type="ORF">ACFOZ1_09225</name>
</gene>
<proteinExistence type="predicted"/>
<dbReference type="RefSeq" id="WP_390198679.1">
    <property type="nucleotide sequence ID" value="NZ_JBHSDV010000002.1"/>
</dbReference>
<feature type="region of interest" description="Disordered" evidence="1">
    <location>
        <begin position="472"/>
        <end position="521"/>
    </location>
</feature>
<organism evidence="2 3">
    <name type="scientific">Gracilibacillus marinus</name>
    <dbReference type="NCBI Taxonomy" id="630535"/>
    <lineage>
        <taxon>Bacteria</taxon>
        <taxon>Bacillati</taxon>
        <taxon>Bacillota</taxon>
        <taxon>Bacilli</taxon>
        <taxon>Bacillales</taxon>
        <taxon>Bacillaceae</taxon>
        <taxon>Gracilibacillus</taxon>
    </lineage>
</organism>
<sequence>MSKYEDKWKFSPIPNIEESNFNRSLERFFGMGVTGLTRENIQNSLDGHLPGSEEPVIVKICTGDIRVQDIPGIDDVKKRIMCLEGRNSYTRETIHHMKKQLDQEVVRYISFEDVHTKGLTGAKNGQSNSKTDTWGIYAYNKGVHFEEEDKQVEVVRGGSHGIGKIASNAASDLHIMYFANCDEDGDQHLGGTVQLIEHEYEQKAYRSSGYFTDMKQDESNKTKFYPYENNFHEIFRKDTRGLKIIIPYLRKEYDDEIEIIKSICDSFFISILNNKLEVRVNEKEINKDTVLDYIKSEMYYNQSIQETKKVFTPLYVDTYKNCEPRRIVVSNIEDTYAFDLYFQYDERIPKGRVAIVRTVGMKIEDFTVNGNATKPFNAVLIGGHKEDAYLKSLENESHTKLSKEQFNDPKLKRQATRFINNLSKEITKIIDEAIREHNETDGFMDTEDILYVVETQFKKDLEKTMETVRVNNGKTLVKSSGKKSKKEKRDGNPNAKTKPADENKQKKKRDPLKWQKVNTEKGNVDKERYSAHPEMVERIILRDKEIIQFYFTKSKQIKDATTCDIVIAVIDGMGVEYNDEFRINQSYHTIYDRQINKICESSKNKIKNVAIRNGMAQLECTLNPTINRSLKFIYYVEV</sequence>
<comment type="caution">
    <text evidence="2">The sequence shown here is derived from an EMBL/GenBank/DDBJ whole genome shotgun (WGS) entry which is preliminary data.</text>
</comment>
<dbReference type="EMBL" id="JBHSDV010000002">
    <property type="protein sequence ID" value="MFC4387987.1"/>
    <property type="molecule type" value="Genomic_DNA"/>
</dbReference>
<reference evidence="3" key="1">
    <citation type="journal article" date="2019" name="Int. J. Syst. Evol. Microbiol.">
        <title>The Global Catalogue of Microorganisms (GCM) 10K type strain sequencing project: providing services to taxonomists for standard genome sequencing and annotation.</title>
        <authorList>
            <consortium name="The Broad Institute Genomics Platform"/>
            <consortium name="The Broad Institute Genome Sequencing Center for Infectious Disease"/>
            <person name="Wu L."/>
            <person name="Ma J."/>
        </authorList>
    </citation>
    <scope>NUCLEOTIDE SEQUENCE [LARGE SCALE GENOMIC DNA]</scope>
    <source>
        <strain evidence="3">KACC 14058</strain>
    </source>
</reference>
<evidence type="ECO:0000256" key="1">
    <source>
        <dbReference type="SAM" id="MobiDB-lite"/>
    </source>
</evidence>
<name>A0ABV8VVR2_9BACI</name>
<evidence type="ECO:0000313" key="3">
    <source>
        <dbReference type="Proteomes" id="UP001595880"/>
    </source>
</evidence>
<accession>A0ABV8VVR2</accession>
<evidence type="ECO:0000313" key="2">
    <source>
        <dbReference type="EMBL" id="MFC4387987.1"/>
    </source>
</evidence>
<dbReference type="Proteomes" id="UP001595880">
    <property type="component" value="Unassembled WGS sequence"/>
</dbReference>